<gene>
    <name evidence="16" type="ORF">HCU74_01065</name>
</gene>
<keyword evidence="2 11" id="KW-0813">Transport</keyword>
<dbReference type="InterPro" id="IPR036942">
    <property type="entry name" value="Beta-barrel_TonB_sf"/>
</dbReference>
<evidence type="ECO:0000256" key="2">
    <source>
        <dbReference type="ARBA" id="ARBA00022448"/>
    </source>
</evidence>
<dbReference type="RefSeq" id="WP_168448544.1">
    <property type="nucleotide sequence ID" value="NZ_JAAWWK010000001.1"/>
</dbReference>
<keyword evidence="5 11" id="KW-0812">Transmembrane</keyword>
<evidence type="ECO:0000256" key="9">
    <source>
        <dbReference type="ARBA" id="ARBA00023136"/>
    </source>
</evidence>
<keyword evidence="17" id="KW-1185">Reference proteome</keyword>
<evidence type="ECO:0000313" key="17">
    <source>
        <dbReference type="Proteomes" id="UP000765845"/>
    </source>
</evidence>
<comment type="subcellular location">
    <subcellularLocation>
        <location evidence="1 11">Cell outer membrane</location>
        <topology evidence="1 11">Multi-pass membrane protein</topology>
    </subcellularLocation>
</comment>
<proteinExistence type="inferred from homology"/>
<evidence type="ECO:0000256" key="1">
    <source>
        <dbReference type="ARBA" id="ARBA00004571"/>
    </source>
</evidence>
<evidence type="ECO:0000256" key="4">
    <source>
        <dbReference type="ARBA" id="ARBA00022496"/>
    </source>
</evidence>
<dbReference type="PROSITE" id="PS52016">
    <property type="entry name" value="TONB_DEPENDENT_REC_3"/>
    <property type="match status" value="1"/>
</dbReference>
<evidence type="ECO:0000256" key="10">
    <source>
        <dbReference type="ARBA" id="ARBA00023237"/>
    </source>
</evidence>
<evidence type="ECO:0000256" key="11">
    <source>
        <dbReference type="PROSITE-ProRule" id="PRU01360"/>
    </source>
</evidence>
<sequence length="822" mass="88798">MKATKPSSLVICAMLLVSLPSYAQTESERSSALSSSAPDVSAKNSRRKPVVLEEVMVTARKRDESLADTTYSVFAISGEQFEKFDSSNFDNVAESTPGLIITDTPVGAPSIVIRGVGSVATLNPFDLTVGLAIDGVYFGNSHWFQAGLFDVAQIEVLRGPQGVDFGKNTTAGLINVRSKGPGSELEAGVKLNYEAETKEEVLQVGVGGPVSDALGFRLAVQSRQNTGYQTTIFGEDAPKLERLLARGTLLWDVTDYLTVKYTIFGSDFEKRMLGSELIECNSEYQGFIATLGSTDDCAADDLLYGGELGDGLAKKRSAHGISGQKGEMRSHALNVDWDIGDLSIVATTGYQTLDIYTAQDSDFTNIQFIDSGFVEDLVALAQEVRMSYPITDSIYSVFGVFYETADRDNGIDVDIRVGPNNPTIYAVLAADVGGLLDPNALTSVAGTSSALLATQTETVAIFGDLTLDLTDSLSVNFGMRYTEERKEGTMNQEVGQYGDPGSDADGGEGTLLFNGALNRTDIDNLNQSRISRHLDPSVVVKWDFYTDFPLSFLDSGQTYFSYKEGYKSGGFDLVAGVDENGQPNSPYEFFDETVIGYEAGLKVEALDNTVRASLAAFYTAYDDLQIQFTPPNATIINTLNAGSSLTKGIEGDLKWVINHAFSFDMSASYVIAEYDEFREAPCYPGQSEEAGCVNGTQDLSGESLAAAPKYSGSFGLNYEQPIGSDLLFSATLQSSYTDEINFNVFGDPTGGRDEFWVSNMRLGLSDIEGSWDVALMGRNILNERSLSLRGEAPLSSIVASTPSYYGNLMPPRTLAILLSFQF</sequence>
<keyword evidence="6" id="KW-0408">Iron</keyword>
<evidence type="ECO:0000256" key="12">
    <source>
        <dbReference type="RuleBase" id="RU003357"/>
    </source>
</evidence>
<evidence type="ECO:0000259" key="14">
    <source>
        <dbReference type="Pfam" id="PF00593"/>
    </source>
</evidence>
<evidence type="ECO:0000256" key="3">
    <source>
        <dbReference type="ARBA" id="ARBA00022452"/>
    </source>
</evidence>
<dbReference type="InterPro" id="IPR039426">
    <property type="entry name" value="TonB-dep_rcpt-like"/>
</dbReference>
<reference evidence="16 17" key="1">
    <citation type="submission" date="2020-04" db="EMBL/GenBank/DDBJ databases">
        <authorList>
            <person name="Yoon J."/>
        </authorList>
    </citation>
    <scope>NUCLEOTIDE SEQUENCE [LARGE SCALE GENOMIC DNA]</scope>
    <source>
        <strain evidence="16 17">KMU-166</strain>
    </source>
</reference>
<keyword evidence="7" id="KW-0406">Ion transport</keyword>
<dbReference type="SUPFAM" id="SSF56935">
    <property type="entry name" value="Porins"/>
    <property type="match status" value="1"/>
</dbReference>
<feature type="chain" id="PRO_5045460993" evidence="13">
    <location>
        <begin position="24"/>
        <end position="822"/>
    </location>
</feature>
<evidence type="ECO:0000256" key="6">
    <source>
        <dbReference type="ARBA" id="ARBA00023004"/>
    </source>
</evidence>
<name>A0ABX1GBW9_9GAMM</name>
<comment type="caution">
    <text evidence="16">The sequence shown here is derived from an EMBL/GenBank/DDBJ whole genome shotgun (WGS) entry which is preliminary data.</text>
</comment>
<dbReference type="InterPro" id="IPR012910">
    <property type="entry name" value="Plug_dom"/>
</dbReference>
<evidence type="ECO:0000256" key="5">
    <source>
        <dbReference type="ARBA" id="ARBA00022692"/>
    </source>
</evidence>
<feature type="domain" description="TonB-dependent receptor plug" evidence="15">
    <location>
        <begin position="66"/>
        <end position="172"/>
    </location>
</feature>
<evidence type="ECO:0000259" key="15">
    <source>
        <dbReference type="Pfam" id="PF07715"/>
    </source>
</evidence>
<evidence type="ECO:0000256" key="7">
    <source>
        <dbReference type="ARBA" id="ARBA00023065"/>
    </source>
</evidence>
<keyword evidence="3 11" id="KW-1134">Transmembrane beta strand</keyword>
<dbReference type="InterPro" id="IPR000531">
    <property type="entry name" value="Beta-barrel_TonB"/>
</dbReference>
<keyword evidence="8 12" id="KW-0798">TonB box</keyword>
<feature type="signal peptide" evidence="13">
    <location>
        <begin position="1"/>
        <end position="23"/>
    </location>
</feature>
<dbReference type="PANTHER" id="PTHR32552">
    <property type="entry name" value="FERRICHROME IRON RECEPTOR-RELATED"/>
    <property type="match status" value="1"/>
</dbReference>
<dbReference type="EMBL" id="JAAWWK010000001">
    <property type="protein sequence ID" value="NKI15997.1"/>
    <property type="molecule type" value="Genomic_DNA"/>
</dbReference>
<evidence type="ECO:0000313" key="16">
    <source>
        <dbReference type="EMBL" id="NKI15997.1"/>
    </source>
</evidence>
<protein>
    <submittedName>
        <fullName evidence="16">TonB-dependent receptor</fullName>
    </submittedName>
</protein>
<keyword evidence="13" id="KW-0732">Signal</keyword>
<keyword evidence="9 11" id="KW-0472">Membrane</keyword>
<keyword evidence="4" id="KW-0410">Iron transport</keyword>
<evidence type="ECO:0000256" key="8">
    <source>
        <dbReference type="ARBA" id="ARBA00023077"/>
    </source>
</evidence>
<organism evidence="16 17">
    <name type="scientific">Spongiibacter thalassae</name>
    <dbReference type="NCBI Taxonomy" id="2721624"/>
    <lineage>
        <taxon>Bacteria</taxon>
        <taxon>Pseudomonadati</taxon>
        <taxon>Pseudomonadota</taxon>
        <taxon>Gammaproteobacteria</taxon>
        <taxon>Cellvibrionales</taxon>
        <taxon>Spongiibacteraceae</taxon>
        <taxon>Spongiibacter</taxon>
    </lineage>
</organism>
<dbReference type="Proteomes" id="UP000765845">
    <property type="component" value="Unassembled WGS sequence"/>
</dbReference>
<dbReference type="Gene3D" id="2.40.170.20">
    <property type="entry name" value="TonB-dependent receptor, beta-barrel domain"/>
    <property type="match status" value="1"/>
</dbReference>
<dbReference type="PANTHER" id="PTHR32552:SF81">
    <property type="entry name" value="TONB-DEPENDENT OUTER MEMBRANE RECEPTOR"/>
    <property type="match status" value="1"/>
</dbReference>
<dbReference type="Pfam" id="PF07715">
    <property type="entry name" value="Plug"/>
    <property type="match status" value="1"/>
</dbReference>
<keyword evidence="16" id="KW-0675">Receptor</keyword>
<feature type="domain" description="TonB-dependent receptor-like beta-barrel" evidence="14">
    <location>
        <begin position="322"/>
        <end position="779"/>
    </location>
</feature>
<comment type="similarity">
    <text evidence="11 12">Belongs to the TonB-dependent receptor family.</text>
</comment>
<accession>A0ABX1GBW9</accession>
<evidence type="ECO:0000256" key="13">
    <source>
        <dbReference type="SAM" id="SignalP"/>
    </source>
</evidence>
<keyword evidence="10 11" id="KW-0998">Cell outer membrane</keyword>
<dbReference type="Pfam" id="PF00593">
    <property type="entry name" value="TonB_dep_Rec_b-barrel"/>
    <property type="match status" value="1"/>
</dbReference>